<dbReference type="Pfam" id="PF02458">
    <property type="entry name" value="Transferase"/>
    <property type="match status" value="2"/>
</dbReference>
<name>A0A3Q7XYK5_CICAR</name>
<evidence type="ECO:0000256" key="1">
    <source>
        <dbReference type="ARBA" id="ARBA00009861"/>
    </source>
</evidence>
<dbReference type="GO" id="GO:0016740">
    <property type="term" value="F:transferase activity"/>
    <property type="evidence" value="ECO:0007669"/>
    <property type="project" value="UniProtKB-KW"/>
</dbReference>
<dbReference type="Gene3D" id="3.30.559.10">
    <property type="entry name" value="Chloramphenicol acetyltransferase-like domain"/>
    <property type="match status" value="2"/>
</dbReference>
<gene>
    <name evidence="5" type="primary">LOC101494164</name>
</gene>
<reference evidence="5" key="2">
    <citation type="submission" date="2025-08" db="UniProtKB">
        <authorList>
            <consortium name="RefSeq"/>
        </authorList>
    </citation>
    <scope>IDENTIFICATION</scope>
    <source>
        <tissue evidence="5">Etiolated seedlings</tissue>
    </source>
</reference>
<evidence type="ECO:0000313" key="4">
    <source>
        <dbReference type="Proteomes" id="UP000087171"/>
    </source>
</evidence>
<dbReference type="InterPro" id="IPR023213">
    <property type="entry name" value="CAT-like_dom_sf"/>
</dbReference>
<comment type="similarity">
    <text evidence="1">Belongs to the plant acyltransferase family.</text>
</comment>
<dbReference type="GeneID" id="101494164"/>
<reference evidence="4" key="1">
    <citation type="journal article" date="2013" name="Nat. Biotechnol.">
        <title>Draft genome sequence of chickpea (Cicer arietinum) provides a resource for trait improvement.</title>
        <authorList>
            <person name="Varshney R.K."/>
            <person name="Song C."/>
            <person name="Saxena R.K."/>
            <person name="Azam S."/>
            <person name="Yu S."/>
            <person name="Sharpe A.G."/>
            <person name="Cannon S."/>
            <person name="Baek J."/>
            <person name="Rosen B.D."/>
            <person name="Tar'an B."/>
            <person name="Millan T."/>
            <person name="Zhang X."/>
            <person name="Ramsay L.D."/>
            <person name="Iwata A."/>
            <person name="Wang Y."/>
            <person name="Nelson W."/>
            <person name="Farmer A.D."/>
            <person name="Gaur P.M."/>
            <person name="Soderlund C."/>
            <person name="Penmetsa R.V."/>
            <person name="Xu C."/>
            <person name="Bharti A.K."/>
            <person name="He W."/>
            <person name="Winter P."/>
            <person name="Zhao S."/>
            <person name="Hane J.K."/>
            <person name="Carrasquilla-Garcia N."/>
            <person name="Condie J.A."/>
            <person name="Upadhyaya H.D."/>
            <person name="Luo M.C."/>
            <person name="Thudi M."/>
            <person name="Gowda C.L."/>
            <person name="Singh N.P."/>
            <person name="Lichtenzveig J."/>
            <person name="Gali K.K."/>
            <person name="Rubio J."/>
            <person name="Nadarajan N."/>
            <person name="Dolezel J."/>
            <person name="Bansal K.C."/>
            <person name="Xu X."/>
            <person name="Edwards D."/>
            <person name="Zhang G."/>
            <person name="Kahl G."/>
            <person name="Gil J."/>
            <person name="Singh K.B."/>
            <person name="Datta S.K."/>
            <person name="Jackson S.A."/>
            <person name="Wang J."/>
            <person name="Cook D.R."/>
        </authorList>
    </citation>
    <scope>NUCLEOTIDE SEQUENCE [LARGE SCALE GENOMIC DNA]</scope>
    <source>
        <strain evidence="4">cv. CDC Frontier</strain>
    </source>
</reference>
<dbReference type="PaxDb" id="3827-XP_004498041.1"/>
<keyword evidence="2" id="KW-0808">Transferase</keyword>
<dbReference type="InterPro" id="IPR050898">
    <property type="entry name" value="Plant_acyltransferase"/>
</dbReference>
<proteinExistence type="inferred from homology"/>
<feature type="transmembrane region" description="Helical" evidence="3">
    <location>
        <begin position="138"/>
        <end position="158"/>
    </location>
</feature>
<protein>
    <submittedName>
        <fullName evidence="5">Benzyl alcohol O-benzoyltransferase-like</fullName>
    </submittedName>
</protein>
<keyword evidence="3" id="KW-0472">Membrane</keyword>
<dbReference type="STRING" id="3827.A0A3Q7XYK5"/>
<dbReference type="Proteomes" id="UP000087171">
    <property type="component" value="Chromosome Ca4"/>
</dbReference>
<organism evidence="4 5">
    <name type="scientific">Cicer arietinum</name>
    <name type="common">Chickpea</name>
    <name type="synonym">Garbanzo</name>
    <dbReference type="NCBI Taxonomy" id="3827"/>
    <lineage>
        <taxon>Eukaryota</taxon>
        <taxon>Viridiplantae</taxon>
        <taxon>Streptophyta</taxon>
        <taxon>Embryophyta</taxon>
        <taxon>Tracheophyta</taxon>
        <taxon>Spermatophyta</taxon>
        <taxon>Magnoliopsida</taxon>
        <taxon>eudicotyledons</taxon>
        <taxon>Gunneridae</taxon>
        <taxon>Pentapetalae</taxon>
        <taxon>rosids</taxon>
        <taxon>fabids</taxon>
        <taxon>Fabales</taxon>
        <taxon>Fabaceae</taxon>
        <taxon>Papilionoideae</taxon>
        <taxon>50 kb inversion clade</taxon>
        <taxon>NPAAA clade</taxon>
        <taxon>Hologalegina</taxon>
        <taxon>IRL clade</taxon>
        <taxon>Cicereae</taxon>
        <taxon>Cicer</taxon>
    </lineage>
</organism>
<accession>A0A3Q7XYK5</accession>
<dbReference type="PANTHER" id="PTHR31147">
    <property type="entry name" value="ACYL TRANSFERASE 4"/>
    <property type="match status" value="1"/>
</dbReference>
<keyword evidence="4" id="KW-1185">Reference proteome</keyword>
<evidence type="ECO:0000256" key="2">
    <source>
        <dbReference type="ARBA" id="ARBA00022679"/>
    </source>
</evidence>
<keyword evidence="3" id="KW-1133">Transmembrane helix</keyword>
<dbReference type="KEGG" id="cam:101494164"/>
<dbReference type="RefSeq" id="XP_027189391.1">
    <property type="nucleotide sequence ID" value="XM_027333590.1"/>
</dbReference>
<dbReference type="PANTHER" id="PTHR31147:SF66">
    <property type="entry name" value="OS05G0315700 PROTEIN"/>
    <property type="match status" value="1"/>
</dbReference>
<evidence type="ECO:0000256" key="3">
    <source>
        <dbReference type="SAM" id="Phobius"/>
    </source>
</evidence>
<evidence type="ECO:0000313" key="5">
    <source>
        <dbReference type="RefSeq" id="XP_027189391.1"/>
    </source>
</evidence>
<keyword evidence="3" id="KW-0812">Transmembrane</keyword>
<sequence>MSQSLVFKVKRHEPELVKPSKPTPNETKLLSDIDDQDGLRFQIPVVQFYNYDPNMKGKDPVDVIRKALAKTLVFYYPFAGRLREGNDRKLMVDCNGEGVLFIEADADVSVEEFGGQLQPPFPCWDQLLFDVPGSSQVINTPLLLIQVYYFFVFLFYSYKLTHTYFSLFTVVRSYLVSDVTRAGFGEVEFGWGKAVYGGPAKAGVGAIPGVCSFYIPFKNDKGEEGLVMPVCLPTQAMERFVKELDHVLNNNNNINQTIKGGKKSGFIISSML</sequence>
<dbReference type="AlphaFoldDB" id="A0A3Q7XYK5"/>
<dbReference type="OrthoDB" id="444127at2759"/>